<proteinExistence type="predicted"/>
<dbReference type="PROSITE" id="PS51085">
    <property type="entry name" value="2FE2S_FER_2"/>
    <property type="match status" value="1"/>
</dbReference>
<organism evidence="6 7">
    <name type="scientific">Candidatus Parabacteroides intestinipullorum</name>
    <dbReference type="NCBI Taxonomy" id="2838723"/>
    <lineage>
        <taxon>Bacteria</taxon>
        <taxon>Pseudomonadati</taxon>
        <taxon>Bacteroidota</taxon>
        <taxon>Bacteroidia</taxon>
        <taxon>Bacteroidales</taxon>
        <taxon>Tannerellaceae</taxon>
        <taxon>Parabacteroides</taxon>
    </lineage>
</organism>
<keyword evidence="4" id="KW-0411">Iron-sulfur</keyword>
<keyword evidence="1" id="KW-0004">4Fe-4S</keyword>
<accession>A0A9D1XC27</accession>
<comment type="caution">
    <text evidence="6">The sequence shown here is derived from an EMBL/GenBank/DDBJ whole genome shotgun (WGS) entry which is preliminary data.</text>
</comment>
<evidence type="ECO:0000313" key="6">
    <source>
        <dbReference type="EMBL" id="HIX75245.1"/>
    </source>
</evidence>
<evidence type="ECO:0000256" key="3">
    <source>
        <dbReference type="ARBA" id="ARBA00023004"/>
    </source>
</evidence>
<name>A0A9D1XC27_9BACT</name>
<dbReference type="Pfam" id="PF13510">
    <property type="entry name" value="Fer2_4"/>
    <property type="match status" value="1"/>
</dbReference>
<dbReference type="CDD" id="cd00207">
    <property type="entry name" value="fer2"/>
    <property type="match status" value="1"/>
</dbReference>
<gene>
    <name evidence="6" type="ORF">H9977_09480</name>
</gene>
<dbReference type="Gene3D" id="3.30.70.20">
    <property type="match status" value="1"/>
</dbReference>
<dbReference type="InterPro" id="IPR028261">
    <property type="entry name" value="DPD_II"/>
</dbReference>
<dbReference type="InterPro" id="IPR036010">
    <property type="entry name" value="2Fe-2S_ferredoxin-like_sf"/>
</dbReference>
<reference evidence="6" key="2">
    <citation type="submission" date="2021-04" db="EMBL/GenBank/DDBJ databases">
        <authorList>
            <person name="Gilroy R."/>
        </authorList>
    </citation>
    <scope>NUCLEOTIDE SEQUENCE</scope>
    <source>
        <strain evidence="6">ChiGjej6B6-14162</strain>
    </source>
</reference>
<dbReference type="GO" id="GO:0051539">
    <property type="term" value="F:4 iron, 4 sulfur cluster binding"/>
    <property type="evidence" value="ECO:0007669"/>
    <property type="project" value="UniProtKB-KW"/>
</dbReference>
<evidence type="ECO:0000256" key="1">
    <source>
        <dbReference type="ARBA" id="ARBA00022485"/>
    </source>
</evidence>
<dbReference type="PANTHER" id="PTHR24960:SF84">
    <property type="entry name" value="HYDROGENASE SUBUNIT"/>
    <property type="match status" value="1"/>
</dbReference>
<dbReference type="EMBL" id="DXEL01000065">
    <property type="protein sequence ID" value="HIX75245.1"/>
    <property type="molecule type" value="Genomic_DNA"/>
</dbReference>
<dbReference type="Gene3D" id="3.10.20.740">
    <property type="match status" value="1"/>
</dbReference>
<evidence type="ECO:0000313" key="7">
    <source>
        <dbReference type="Proteomes" id="UP000886740"/>
    </source>
</evidence>
<reference evidence="6" key="1">
    <citation type="journal article" date="2021" name="PeerJ">
        <title>Extensive microbial diversity within the chicken gut microbiome revealed by metagenomics and culture.</title>
        <authorList>
            <person name="Gilroy R."/>
            <person name="Ravi A."/>
            <person name="Getino M."/>
            <person name="Pursley I."/>
            <person name="Horton D.L."/>
            <person name="Alikhan N.F."/>
            <person name="Baker D."/>
            <person name="Gharbi K."/>
            <person name="Hall N."/>
            <person name="Watson M."/>
            <person name="Adriaenssens E.M."/>
            <person name="Foster-Nyarko E."/>
            <person name="Jarju S."/>
            <person name="Secka A."/>
            <person name="Antonio M."/>
            <person name="Oren A."/>
            <person name="Chaudhuri R.R."/>
            <person name="La Ragione R."/>
            <person name="Hildebrand F."/>
            <person name="Pallen M.J."/>
        </authorList>
    </citation>
    <scope>NUCLEOTIDE SEQUENCE</scope>
    <source>
        <strain evidence="6">ChiGjej6B6-14162</strain>
    </source>
</reference>
<dbReference type="Pfam" id="PF14691">
    <property type="entry name" value="Fer4_20"/>
    <property type="match status" value="1"/>
</dbReference>
<dbReference type="InterPro" id="IPR001041">
    <property type="entry name" value="2Fe-2S_ferredoxin-type"/>
</dbReference>
<evidence type="ECO:0000256" key="2">
    <source>
        <dbReference type="ARBA" id="ARBA00022723"/>
    </source>
</evidence>
<protein>
    <submittedName>
        <fullName evidence="6">(2Fe-2S)-binding protein</fullName>
    </submittedName>
</protein>
<dbReference type="SUPFAM" id="SSF54862">
    <property type="entry name" value="4Fe-4S ferredoxins"/>
    <property type="match status" value="1"/>
</dbReference>
<feature type="domain" description="2Fe-2S ferredoxin-type" evidence="5">
    <location>
        <begin position="1"/>
        <end position="77"/>
    </location>
</feature>
<dbReference type="Proteomes" id="UP000886740">
    <property type="component" value="Unassembled WGS sequence"/>
</dbReference>
<dbReference type="InterPro" id="IPR050157">
    <property type="entry name" value="PSI_iron-sulfur_center"/>
</dbReference>
<keyword evidence="2" id="KW-0479">Metal-binding</keyword>
<dbReference type="SUPFAM" id="SSF46548">
    <property type="entry name" value="alpha-helical ferredoxin"/>
    <property type="match status" value="1"/>
</dbReference>
<dbReference type="AlphaFoldDB" id="A0A9D1XC27"/>
<sequence length="327" mass="35950">MRITINNRQIETLEGETLLEAARREGISIPSICYAKGAKHISSCMVCAVKNCQNGQIIPSCTTLPTEGMCIDTESEEVQRVRTLSLELLLSDHRADCEAPCVLVCPKGLDIERMLGYYDEGDLGRAYSVLSEAFDLPTLGCDGCKAPCEKVCRRGTVDKGVEIRAIIRSIVEKAPKEMAGTDSDVRPDKQGFISKLGRFSAEEKAYLKENVKGASRCLHCACGGRSKCLLRACATGAGIKRSRYDATSNMPAGHKIHVVGNLWFEPAKCVRCGLCVYNTENGFTFRNRGFGMEVLIPEENKNNVDEQIARLCPTGALYVKAHERKED</sequence>
<dbReference type="PANTHER" id="PTHR24960">
    <property type="entry name" value="PHOTOSYSTEM I IRON-SULFUR CENTER-RELATED"/>
    <property type="match status" value="1"/>
</dbReference>
<dbReference type="GO" id="GO:0046872">
    <property type="term" value="F:metal ion binding"/>
    <property type="evidence" value="ECO:0007669"/>
    <property type="project" value="UniProtKB-KW"/>
</dbReference>
<keyword evidence="3" id="KW-0408">Iron</keyword>
<dbReference type="SUPFAM" id="SSF54292">
    <property type="entry name" value="2Fe-2S ferredoxin-like"/>
    <property type="match status" value="1"/>
</dbReference>
<evidence type="ECO:0000259" key="5">
    <source>
        <dbReference type="PROSITE" id="PS51085"/>
    </source>
</evidence>
<evidence type="ECO:0000256" key="4">
    <source>
        <dbReference type="ARBA" id="ARBA00023014"/>
    </source>
</evidence>